<sequence>MPSKIEHHAQVGDLVLASRTRTVWYQDRIERTSRWYLFRVELVDRKGRVRALREHDSYHANPVMTVDSPIYVVSRDQFDVDTAMAAYAQEHPEGFDSFEEAREFLRRFLKAADAKEG</sequence>
<evidence type="ECO:0000313" key="1">
    <source>
        <dbReference type="EMBL" id="ADU50151.1"/>
    </source>
</evidence>
<dbReference type="STRING" id="644966.Tmar_0026"/>
<reference evidence="2" key="2">
    <citation type="journal article" date="2010" name="Stand. Genomic Sci.">
        <title>Complete genome sequence of Thermaerobacter marianensis type strain (7p75aT).</title>
        <authorList>
            <person name="Han C."/>
            <person name="Gu W."/>
            <person name="Zhang X."/>
            <person name="Lapidus A."/>
            <person name="Nolan M."/>
            <person name="Copeland A."/>
            <person name="Lucas S."/>
            <person name="Glavina Del Rio T."/>
            <person name="Tice H."/>
            <person name="Cheng J."/>
            <person name="Tapia R."/>
            <person name="Goodwin L."/>
            <person name="Pitluck S."/>
            <person name="Pagani I."/>
            <person name="Ivanova N."/>
            <person name="Mavromatis K."/>
            <person name="Mikhailova N."/>
            <person name="Pati A."/>
            <person name="Chen A."/>
            <person name="Palaniappan K."/>
            <person name="Land M."/>
            <person name="Hauser L."/>
            <person name="Chang Y."/>
            <person name="Jeffries C."/>
            <person name="Schneider S."/>
            <person name="Rohde M."/>
            <person name="Goker M."/>
            <person name="Pukall R."/>
            <person name="Woyke T."/>
            <person name="Bristow J."/>
            <person name="Eisen J."/>
            <person name="Markowitz V."/>
            <person name="Hugenholtz P."/>
            <person name="Kyrpides N."/>
            <person name="Klenk H."/>
            <person name="Detter J."/>
        </authorList>
    </citation>
    <scope>NUCLEOTIDE SEQUENCE [LARGE SCALE GENOMIC DNA]</scope>
    <source>
        <strain evidence="2">ATCC 700841 / DSM 12885 / JCM 10246 / 7p75a</strain>
    </source>
</reference>
<gene>
    <name evidence="1" type="ordered locus">Tmar_0026</name>
</gene>
<reference evidence="1 2" key="1">
    <citation type="journal article" date="2010" name="Stand. Genomic Sci.">
        <title>Complete genome sequence of Thermaerobacter marianensis type strain (7p75a).</title>
        <authorList>
            <person name="Han C."/>
            <person name="Gu W."/>
            <person name="Zhang X."/>
            <person name="Lapidus A."/>
            <person name="Nolan M."/>
            <person name="Copeland A."/>
            <person name="Lucas S."/>
            <person name="Del Rio T.G."/>
            <person name="Tice H."/>
            <person name="Cheng J.F."/>
            <person name="Tapia R."/>
            <person name="Goodwin L."/>
            <person name="Pitluck S."/>
            <person name="Pagani I."/>
            <person name="Ivanova N."/>
            <person name="Mavromatis K."/>
            <person name="Mikhailova N."/>
            <person name="Pati A."/>
            <person name="Chen A."/>
            <person name="Palaniappan K."/>
            <person name="Land M."/>
            <person name="Hauser L."/>
            <person name="Chang Y.J."/>
            <person name="Jeffries C.D."/>
            <person name="Schneider S."/>
            <person name="Rohde M."/>
            <person name="Goker M."/>
            <person name="Pukall R."/>
            <person name="Woyke T."/>
            <person name="Bristow J."/>
            <person name="Eisen J.A."/>
            <person name="Markowitz V."/>
            <person name="Hugenholtz P."/>
            <person name="Kyrpides N.C."/>
            <person name="Klenk H.P."/>
            <person name="Detter J.C."/>
        </authorList>
    </citation>
    <scope>NUCLEOTIDE SEQUENCE [LARGE SCALE GENOMIC DNA]</scope>
    <source>
        <strain evidence="2">ATCC 700841 / DSM 12885 / JCM 10246 / 7p75a</strain>
    </source>
</reference>
<dbReference type="RefSeq" id="WP_013494457.1">
    <property type="nucleotide sequence ID" value="NC_014831.1"/>
</dbReference>
<dbReference type="Proteomes" id="UP000008915">
    <property type="component" value="Chromosome"/>
</dbReference>
<dbReference type="AlphaFoldDB" id="E6SKG4"/>
<protein>
    <submittedName>
        <fullName evidence="1">Uncharacterized protein</fullName>
    </submittedName>
</protein>
<name>E6SKG4_THEM7</name>
<accession>E6SKG4</accession>
<evidence type="ECO:0000313" key="2">
    <source>
        <dbReference type="Proteomes" id="UP000008915"/>
    </source>
</evidence>
<dbReference type="EMBL" id="CP002344">
    <property type="protein sequence ID" value="ADU50151.1"/>
    <property type="molecule type" value="Genomic_DNA"/>
</dbReference>
<dbReference type="HOGENOM" id="CLU_2083764_0_0_9"/>
<organism evidence="1 2">
    <name type="scientific">Thermaerobacter marianensis (strain ATCC 700841 / DSM 12885 / JCM 10246 / 7p75a)</name>
    <dbReference type="NCBI Taxonomy" id="644966"/>
    <lineage>
        <taxon>Bacteria</taxon>
        <taxon>Bacillati</taxon>
        <taxon>Bacillota</taxon>
        <taxon>Clostridia</taxon>
        <taxon>Eubacteriales</taxon>
        <taxon>Clostridiales Family XVII. Incertae Sedis</taxon>
        <taxon>Thermaerobacter</taxon>
    </lineage>
</organism>
<proteinExistence type="predicted"/>
<dbReference type="KEGG" id="tmr:Tmar_0026"/>
<keyword evidence="2" id="KW-1185">Reference proteome</keyword>